<protein>
    <submittedName>
        <fullName evidence="1">Uncharacterized protein</fullName>
    </submittedName>
</protein>
<dbReference type="EMBL" id="VSSQ01069586">
    <property type="protein sequence ID" value="MPN21581.1"/>
    <property type="molecule type" value="Genomic_DNA"/>
</dbReference>
<dbReference type="AlphaFoldDB" id="A0A645G3Y8"/>
<proteinExistence type="predicted"/>
<gene>
    <name evidence="1" type="ORF">SDC9_168961</name>
</gene>
<name>A0A645G3Y8_9ZZZZ</name>
<reference evidence="1" key="1">
    <citation type="submission" date="2019-08" db="EMBL/GenBank/DDBJ databases">
        <authorList>
            <person name="Kucharzyk K."/>
            <person name="Murdoch R.W."/>
            <person name="Higgins S."/>
            <person name="Loffler F."/>
        </authorList>
    </citation>
    <scope>NUCLEOTIDE SEQUENCE</scope>
</reference>
<comment type="caution">
    <text evidence="1">The sequence shown here is derived from an EMBL/GenBank/DDBJ whole genome shotgun (WGS) entry which is preliminary data.</text>
</comment>
<evidence type="ECO:0000313" key="1">
    <source>
        <dbReference type="EMBL" id="MPN21581.1"/>
    </source>
</evidence>
<organism evidence="1">
    <name type="scientific">bioreactor metagenome</name>
    <dbReference type="NCBI Taxonomy" id="1076179"/>
    <lineage>
        <taxon>unclassified sequences</taxon>
        <taxon>metagenomes</taxon>
        <taxon>ecological metagenomes</taxon>
    </lineage>
</organism>
<sequence>MYPIDSVCLFQVGSAVGIEHKPLFLFLIPNESRIGRAIKLRVAE</sequence>
<accession>A0A645G3Y8</accession>